<sequence>MNMKLLAIETAFESCSVALSLDGQVLQRYEHAPRGHAERLLPWVQALLADAGLALPALDAVAFSRGPGSFTSLRIGIGVVQGLAWGADLPVVPVSSLQATAQRSLRQVIEDGGNARACVVAMDARMDEVFAARFEQVDGWMLPVGAEQVCAPAVAAGLLADGDAAFGNGFERYPELATAAANQPLRVNHWPDAAVIAALAEPWLEASHGLPAEQAQPVYLRDKVADKPGEGRRPA</sequence>
<dbReference type="EMBL" id="VYXP01000002">
    <property type="protein sequence ID" value="KAA9133431.1"/>
    <property type="molecule type" value="Genomic_DNA"/>
</dbReference>
<evidence type="ECO:0000256" key="2">
    <source>
        <dbReference type="ARBA" id="ARBA00010493"/>
    </source>
</evidence>
<organism evidence="8 9">
    <name type="scientific">Marinihelvus fidelis</name>
    <dbReference type="NCBI Taxonomy" id="2613842"/>
    <lineage>
        <taxon>Bacteria</taxon>
        <taxon>Pseudomonadati</taxon>
        <taxon>Pseudomonadota</taxon>
        <taxon>Gammaproteobacteria</taxon>
        <taxon>Chromatiales</taxon>
        <taxon>Wenzhouxiangellaceae</taxon>
        <taxon>Marinihelvus</taxon>
    </lineage>
</organism>
<feature type="domain" description="Gcp-like" evidence="7">
    <location>
        <begin position="30"/>
        <end position="162"/>
    </location>
</feature>
<dbReference type="Gene3D" id="3.30.420.40">
    <property type="match status" value="2"/>
</dbReference>
<evidence type="ECO:0000256" key="5">
    <source>
        <dbReference type="ARBA" id="ARBA00022694"/>
    </source>
</evidence>
<evidence type="ECO:0000256" key="4">
    <source>
        <dbReference type="ARBA" id="ARBA00022490"/>
    </source>
</evidence>
<dbReference type="NCBIfam" id="TIGR03725">
    <property type="entry name" value="T6A_YeaZ"/>
    <property type="match status" value="1"/>
</dbReference>
<protein>
    <recommendedName>
        <fullName evidence="3">tRNA threonylcarbamoyladenosine biosynthesis protein TsaB</fullName>
    </recommendedName>
    <alternativeName>
        <fullName evidence="6">t(6)A37 threonylcarbamoyladenosine biosynthesis protein TsaB</fullName>
    </alternativeName>
</protein>
<dbReference type="AlphaFoldDB" id="A0A5N0TFN3"/>
<evidence type="ECO:0000256" key="3">
    <source>
        <dbReference type="ARBA" id="ARBA00019012"/>
    </source>
</evidence>
<dbReference type="Pfam" id="PF00814">
    <property type="entry name" value="TsaD"/>
    <property type="match status" value="1"/>
</dbReference>
<evidence type="ECO:0000259" key="7">
    <source>
        <dbReference type="Pfam" id="PF00814"/>
    </source>
</evidence>
<keyword evidence="5" id="KW-0819">tRNA processing</keyword>
<keyword evidence="4" id="KW-0963">Cytoplasm</keyword>
<dbReference type="CDD" id="cd24032">
    <property type="entry name" value="ASKHA_NBD_TsaB"/>
    <property type="match status" value="1"/>
</dbReference>
<dbReference type="Proteomes" id="UP000325372">
    <property type="component" value="Unassembled WGS sequence"/>
</dbReference>
<keyword evidence="8" id="KW-0808">Transferase</keyword>
<name>A0A5N0TFN3_9GAMM</name>
<dbReference type="SUPFAM" id="SSF53067">
    <property type="entry name" value="Actin-like ATPase domain"/>
    <property type="match status" value="2"/>
</dbReference>
<comment type="caution">
    <text evidence="8">The sequence shown here is derived from an EMBL/GenBank/DDBJ whole genome shotgun (WGS) entry which is preliminary data.</text>
</comment>
<evidence type="ECO:0000256" key="1">
    <source>
        <dbReference type="ARBA" id="ARBA00004496"/>
    </source>
</evidence>
<evidence type="ECO:0000313" key="9">
    <source>
        <dbReference type="Proteomes" id="UP000325372"/>
    </source>
</evidence>
<dbReference type="PANTHER" id="PTHR11735:SF11">
    <property type="entry name" value="TRNA THREONYLCARBAMOYLADENOSINE BIOSYNTHESIS PROTEIN TSAB"/>
    <property type="match status" value="1"/>
</dbReference>
<dbReference type="FunFam" id="3.30.420.40:FF:000097">
    <property type="entry name" value="tRNA threonylcarbamoyladenosine biosynthesis protein TsaB"/>
    <property type="match status" value="1"/>
</dbReference>
<dbReference type="GO" id="GO:0002949">
    <property type="term" value="P:tRNA threonylcarbamoyladenosine modification"/>
    <property type="evidence" value="ECO:0007669"/>
    <property type="project" value="InterPro"/>
</dbReference>
<accession>A0A5N0TFN3</accession>
<dbReference type="InterPro" id="IPR043129">
    <property type="entry name" value="ATPase_NBD"/>
</dbReference>
<keyword evidence="9" id="KW-1185">Reference proteome</keyword>
<evidence type="ECO:0000313" key="8">
    <source>
        <dbReference type="EMBL" id="KAA9133431.1"/>
    </source>
</evidence>
<comment type="subcellular location">
    <subcellularLocation>
        <location evidence="1">Cytoplasm</location>
    </subcellularLocation>
</comment>
<dbReference type="InterPro" id="IPR000905">
    <property type="entry name" value="Gcp-like_dom"/>
</dbReference>
<evidence type="ECO:0000256" key="6">
    <source>
        <dbReference type="ARBA" id="ARBA00032446"/>
    </source>
</evidence>
<reference evidence="8 9" key="1">
    <citation type="submission" date="2019-09" db="EMBL/GenBank/DDBJ databases">
        <title>Wenzhouxiangella sp. Genome sequencing and assembly.</title>
        <authorList>
            <person name="Zhang R."/>
        </authorList>
    </citation>
    <scope>NUCLEOTIDE SEQUENCE [LARGE SCALE GENOMIC DNA]</scope>
    <source>
        <strain evidence="8 9">W260</strain>
    </source>
</reference>
<comment type="similarity">
    <text evidence="2">Belongs to the KAE1 / TsaD family. TsaB subfamily.</text>
</comment>
<dbReference type="GO" id="GO:0016740">
    <property type="term" value="F:transferase activity"/>
    <property type="evidence" value="ECO:0007669"/>
    <property type="project" value="UniProtKB-KW"/>
</dbReference>
<proteinExistence type="inferred from homology"/>
<gene>
    <name evidence="8" type="primary">tsaB</name>
    <name evidence="8" type="ORF">F3N42_03520</name>
</gene>
<dbReference type="InterPro" id="IPR022496">
    <property type="entry name" value="T6A_TsaB"/>
</dbReference>
<dbReference type="GO" id="GO:0005829">
    <property type="term" value="C:cytosol"/>
    <property type="evidence" value="ECO:0007669"/>
    <property type="project" value="TreeGrafter"/>
</dbReference>
<dbReference type="PANTHER" id="PTHR11735">
    <property type="entry name" value="TRNA N6-ADENOSINE THREONYLCARBAMOYLTRANSFERASE"/>
    <property type="match status" value="1"/>
</dbReference>